<dbReference type="PANTHER" id="PTHR42972:SF8">
    <property type="entry name" value="POLYHYDROXYBUTYRATE DEPOLYMERASE"/>
    <property type="match status" value="1"/>
</dbReference>
<keyword evidence="1" id="KW-0732">Signal</keyword>
<dbReference type="PANTHER" id="PTHR42972">
    <property type="entry name" value="TOL-PAL SYSTEM PROTEIN TOLB"/>
    <property type="match status" value="1"/>
</dbReference>
<accession>A0A6I1HJ95</accession>
<evidence type="ECO:0000256" key="1">
    <source>
        <dbReference type="SAM" id="SignalP"/>
    </source>
</evidence>
<evidence type="ECO:0000313" key="2">
    <source>
        <dbReference type="EMBL" id="KAB8058693.1"/>
    </source>
</evidence>
<proteinExistence type="predicted"/>
<dbReference type="RefSeq" id="WP_152285159.1">
    <property type="nucleotide sequence ID" value="NZ_WFLI01000058.1"/>
</dbReference>
<sequence>MKMKLMMAVPCGLLLAAIPLAASAAGPALPGYGADLSQTTVSGISSGGFMAAQLATAYSSLVKGVGVIAAGPYDCASTYPGQSPLQNAVTTCMSPFSAAVGPSAAVSWRSAQRRAQEGTIDPVANLARQRVYVFSGASDATVRTIVVDQVAEYYRLAGVRQDAILYRRNEAGHAIITAREQDAACAETRAPYINNCGFSQSAELLTHLSGARSRPAATGPLTGIIIKFDQREFIKGSRSSMDEAGYAYVPRECQDNACVVHVAFHGCQQGASQLGERFYMGTGYNEYADANRMIVLYPQVRPSGGIPPNPRGCWDFWGYSGEDQHRPDFQTRSAPQMAAVVAMLQRLGQPRAAAAAPAP</sequence>
<feature type="chain" id="PRO_5026146830" evidence="1">
    <location>
        <begin position="25"/>
        <end position="359"/>
    </location>
</feature>
<organism evidence="2 3">
    <name type="scientific">Janthinobacterium violaceinigrum</name>
    <dbReference type="NCBI Taxonomy" id="2654252"/>
    <lineage>
        <taxon>Bacteria</taxon>
        <taxon>Pseudomonadati</taxon>
        <taxon>Pseudomonadota</taxon>
        <taxon>Betaproteobacteria</taxon>
        <taxon>Burkholderiales</taxon>
        <taxon>Oxalobacteraceae</taxon>
        <taxon>Janthinobacterium</taxon>
    </lineage>
</organism>
<dbReference type="SUPFAM" id="SSF53474">
    <property type="entry name" value="alpha/beta-Hydrolases"/>
    <property type="match status" value="1"/>
</dbReference>
<protein>
    <submittedName>
        <fullName evidence="2">Poly(3-hydroxybutyrate) depolymerase</fullName>
    </submittedName>
</protein>
<dbReference type="AlphaFoldDB" id="A0A6I1HJ95"/>
<dbReference type="EMBL" id="WFLI01000058">
    <property type="protein sequence ID" value="KAB8058693.1"/>
    <property type="molecule type" value="Genomic_DNA"/>
</dbReference>
<dbReference type="Proteomes" id="UP000468717">
    <property type="component" value="Unassembled WGS sequence"/>
</dbReference>
<dbReference type="InterPro" id="IPR029058">
    <property type="entry name" value="AB_hydrolase_fold"/>
</dbReference>
<dbReference type="Gene3D" id="3.40.50.1820">
    <property type="entry name" value="alpha/beta hydrolase"/>
    <property type="match status" value="2"/>
</dbReference>
<reference evidence="2 3" key="1">
    <citation type="submission" date="2019-10" db="EMBL/GenBank/DDBJ databases">
        <title>Three novel species isolated from a subtropical stream in China.</title>
        <authorList>
            <person name="Lu H."/>
        </authorList>
    </citation>
    <scope>NUCLEOTIDE SEQUENCE [LARGE SCALE GENOMIC DNA]</scope>
    <source>
        <strain evidence="2 3">FT13W</strain>
    </source>
</reference>
<name>A0A6I1HJ95_9BURK</name>
<feature type="signal peptide" evidence="1">
    <location>
        <begin position="1"/>
        <end position="24"/>
    </location>
</feature>
<comment type="caution">
    <text evidence="2">The sequence shown here is derived from an EMBL/GenBank/DDBJ whole genome shotgun (WGS) entry which is preliminary data.</text>
</comment>
<keyword evidence="3" id="KW-1185">Reference proteome</keyword>
<evidence type="ECO:0000313" key="3">
    <source>
        <dbReference type="Proteomes" id="UP000468717"/>
    </source>
</evidence>
<gene>
    <name evidence="2" type="ORF">GCN75_27365</name>
</gene>